<organism evidence="1 2">
    <name type="scientific">Sphingobium yanoikuyae</name>
    <name type="common">Sphingomonas yanoikuyae</name>
    <dbReference type="NCBI Taxonomy" id="13690"/>
    <lineage>
        <taxon>Bacteria</taxon>
        <taxon>Pseudomonadati</taxon>
        <taxon>Pseudomonadota</taxon>
        <taxon>Alphaproteobacteria</taxon>
        <taxon>Sphingomonadales</taxon>
        <taxon>Sphingomonadaceae</taxon>
        <taxon>Sphingobium</taxon>
    </lineage>
</organism>
<gene>
    <name evidence="1" type="ORF">CP98_05071</name>
</gene>
<dbReference type="AlphaFoldDB" id="A0A084E4I1"/>
<accession>A0A084E4I1</accession>
<name>A0A084E4I1_SPHYA</name>
<comment type="caution">
    <text evidence="1">The sequence shown here is derived from an EMBL/GenBank/DDBJ whole genome shotgun (WGS) entry which is preliminary data.</text>
</comment>
<dbReference type="PATRIC" id="fig|13690.10.peg.5241"/>
<dbReference type="EMBL" id="JGVR01000062">
    <property type="protein sequence ID" value="KEZ12873.1"/>
    <property type="molecule type" value="Genomic_DNA"/>
</dbReference>
<proteinExistence type="predicted"/>
<protein>
    <submittedName>
        <fullName evidence="1">Uncharacterized protein</fullName>
    </submittedName>
</protein>
<reference evidence="1 2" key="1">
    <citation type="submission" date="2014-03" db="EMBL/GenBank/DDBJ databases">
        <title>Genome sequence of Sphingobium yanoikuyae B1.</title>
        <authorList>
            <person name="Gan H.M."/>
            <person name="Gan H.Y."/>
            <person name="Savka M.A."/>
        </authorList>
    </citation>
    <scope>NUCLEOTIDE SEQUENCE [LARGE SCALE GENOMIC DNA]</scope>
    <source>
        <strain evidence="1 2">B1</strain>
    </source>
</reference>
<evidence type="ECO:0000313" key="2">
    <source>
        <dbReference type="Proteomes" id="UP000028534"/>
    </source>
</evidence>
<sequence length="154" mass="17457">MRRCFLARSFQDIFQHGVQIGSIKIGIACLNSQPPTNRFAAYYVLTIWTVRYPAQPALLQFRHNRNQIGWHMGKHMTVSAFSFAALMNPEPSRLATVPLERLRHKPSETPSGLRHAFQRYASRLPVNCNHAVERQANGIGMSHSVYEIADVRGA</sequence>
<evidence type="ECO:0000313" key="1">
    <source>
        <dbReference type="EMBL" id="KEZ12873.1"/>
    </source>
</evidence>
<dbReference type="Proteomes" id="UP000028534">
    <property type="component" value="Unassembled WGS sequence"/>
</dbReference>